<dbReference type="InterPro" id="IPR011701">
    <property type="entry name" value="MFS"/>
</dbReference>
<feature type="transmembrane region" description="Helical" evidence="6">
    <location>
        <begin position="90"/>
        <end position="109"/>
    </location>
</feature>
<reference evidence="8 9" key="1">
    <citation type="submission" date="2020-10" db="EMBL/GenBank/DDBJ databases">
        <title>Genome sequences of Pseudomonas isolates.</title>
        <authorList>
            <person name="Wessels L."/>
            <person name="Reich F."/>
            <person name="Hammerl J."/>
        </authorList>
    </citation>
    <scope>NUCLEOTIDE SEQUENCE [LARGE SCALE GENOMIC DNA]</scope>
    <source>
        <strain evidence="8 9">20-MO00628-0</strain>
    </source>
</reference>
<feature type="transmembrane region" description="Helical" evidence="6">
    <location>
        <begin position="115"/>
        <end position="140"/>
    </location>
</feature>
<evidence type="ECO:0000256" key="1">
    <source>
        <dbReference type="ARBA" id="ARBA00004429"/>
    </source>
</evidence>
<dbReference type="SUPFAM" id="SSF103473">
    <property type="entry name" value="MFS general substrate transporter"/>
    <property type="match status" value="1"/>
</dbReference>
<evidence type="ECO:0000313" key="8">
    <source>
        <dbReference type="EMBL" id="MBF8643999.1"/>
    </source>
</evidence>
<feature type="transmembrane region" description="Helical" evidence="6">
    <location>
        <begin position="20"/>
        <end position="41"/>
    </location>
</feature>
<dbReference type="PROSITE" id="PS50850">
    <property type="entry name" value="MFS"/>
    <property type="match status" value="1"/>
</dbReference>
<keyword evidence="3 6" id="KW-0812">Transmembrane</keyword>
<dbReference type="EMBL" id="JADLJS010000001">
    <property type="protein sequence ID" value="MBF8643999.1"/>
    <property type="molecule type" value="Genomic_DNA"/>
</dbReference>
<feature type="transmembrane region" description="Helical" evidence="6">
    <location>
        <begin position="235"/>
        <end position="261"/>
    </location>
</feature>
<keyword evidence="2" id="KW-1003">Cell membrane</keyword>
<comment type="caution">
    <text evidence="8">The sequence shown here is derived from an EMBL/GenBank/DDBJ whole genome shotgun (WGS) entry which is preliminary data.</text>
</comment>
<dbReference type="RefSeq" id="WP_196172537.1">
    <property type="nucleotide sequence ID" value="NZ_JADLJR010000001.1"/>
</dbReference>
<accession>A0ABS0FUJ1</accession>
<evidence type="ECO:0000256" key="3">
    <source>
        <dbReference type="ARBA" id="ARBA00022692"/>
    </source>
</evidence>
<name>A0ABS0FUJ1_9PSED</name>
<organism evidence="8 9">
    <name type="scientific">Pseudomonas pudica</name>
    <dbReference type="NCBI Taxonomy" id="272772"/>
    <lineage>
        <taxon>Bacteria</taxon>
        <taxon>Pseudomonadati</taxon>
        <taxon>Pseudomonadota</taxon>
        <taxon>Gammaproteobacteria</taxon>
        <taxon>Pseudomonadales</taxon>
        <taxon>Pseudomonadaceae</taxon>
        <taxon>Pseudomonas</taxon>
    </lineage>
</organism>
<keyword evidence="5 6" id="KW-0472">Membrane</keyword>
<proteinExistence type="predicted"/>
<evidence type="ECO:0000313" key="9">
    <source>
        <dbReference type="Proteomes" id="UP000639294"/>
    </source>
</evidence>
<comment type="subcellular location">
    <subcellularLocation>
        <location evidence="1">Cell inner membrane</location>
        <topology evidence="1">Multi-pass membrane protein</topology>
    </subcellularLocation>
</comment>
<feature type="transmembrane region" description="Helical" evidence="6">
    <location>
        <begin position="273"/>
        <end position="294"/>
    </location>
</feature>
<evidence type="ECO:0000259" key="7">
    <source>
        <dbReference type="PROSITE" id="PS50850"/>
    </source>
</evidence>
<sequence length="425" mass="45632">MPAPIENSGSITLETTGKSLLWPIVFTTSLFLMWGLSYGLLDVLNKHFQEVLHIDMARSTLLQFAYFGSYAIMSWPAGRMMERFGYKKSILFGLSLYALGAFMFIPSAAATSFELFVLSLFVLASGLCFIETTASPYVTLLGDAKTGDRRIAVAQCFFGVGAFLGPIIGGSLFFGLEPTAREGLRTVELTYAAIGACVLVWAFVISRAWLPEAKKIPVEGLKVSPAKPLYKQRHFVWAVVAQWLSVGGQIGLGALFINFAVENWADLTSERAAYLLSVGMALFLAGRFVSTALLGKFSSNAILAAFGMLNVILTLLVVLDVPKASTFALIGTFFGCGGTYAYIFALGLRGLGANTKRGAAALVFGVSGGAIIPPIMGLIADAFGINYAFLVVTPCYIVVVLFALKFYKPVEQTQDTSGMRLGATT</sequence>
<dbReference type="InterPro" id="IPR050375">
    <property type="entry name" value="MFS_TsgA-like"/>
</dbReference>
<feature type="transmembrane region" description="Helical" evidence="6">
    <location>
        <begin position="61"/>
        <end position="78"/>
    </location>
</feature>
<dbReference type="InterPro" id="IPR020846">
    <property type="entry name" value="MFS_dom"/>
</dbReference>
<dbReference type="PANTHER" id="PTHR43702">
    <property type="entry name" value="L-FUCOSE-PROTON SYMPORTER"/>
    <property type="match status" value="1"/>
</dbReference>
<evidence type="ECO:0000256" key="2">
    <source>
        <dbReference type="ARBA" id="ARBA00022475"/>
    </source>
</evidence>
<feature type="domain" description="Major facilitator superfamily (MFS) profile" evidence="7">
    <location>
        <begin position="23"/>
        <end position="411"/>
    </location>
</feature>
<keyword evidence="9" id="KW-1185">Reference proteome</keyword>
<dbReference type="InterPro" id="IPR036259">
    <property type="entry name" value="MFS_trans_sf"/>
</dbReference>
<keyword evidence="4 6" id="KW-1133">Transmembrane helix</keyword>
<protein>
    <submittedName>
        <fullName evidence="8">MFS transporter</fullName>
    </submittedName>
</protein>
<feature type="transmembrane region" description="Helical" evidence="6">
    <location>
        <begin position="152"/>
        <end position="174"/>
    </location>
</feature>
<feature type="transmembrane region" description="Helical" evidence="6">
    <location>
        <begin position="325"/>
        <end position="348"/>
    </location>
</feature>
<evidence type="ECO:0000256" key="5">
    <source>
        <dbReference type="ARBA" id="ARBA00023136"/>
    </source>
</evidence>
<dbReference type="Gene3D" id="1.20.1250.20">
    <property type="entry name" value="MFS general substrate transporter like domains"/>
    <property type="match status" value="2"/>
</dbReference>
<gene>
    <name evidence="8" type="ORF">IRZ77_00295</name>
</gene>
<feature type="transmembrane region" description="Helical" evidence="6">
    <location>
        <begin position="360"/>
        <end position="379"/>
    </location>
</feature>
<dbReference type="Proteomes" id="UP000639294">
    <property type="component" value="Unassembled WGS sequence"/>
</dbReference>
<dbReference type="PANTHER" id="PTHR43702:SF3">
    <property type="entry name" value="PROTEIN TSGA"/>
    <property type="match status" value="1"/>
</dbReference>
<feature type="transmembrane region" description="Helical" evidence="6">
    <location>
        <begin position="301"/>
        <end position="319"/>
    </location>
</feature>
<evidence type="ECO:0000256" key="4">
    <source>
        <dbReference type="ARBA" id="ARBA00022989"/>
    </source>
</evidence>
<feature type="transmembrane region" description="Helical" evidence="6">
    <location>
        <begin position="385"/>
        <end position="404"/>
    </location>
</feature>
<feature type="transmembrane region" description="Helical" evidence="6">
    <location>
        <begin position="189"/>
        <end position="210"/>
    </location>
</feature>
<dbReference type="Pfam" id="PF07690">
    <property type="entry name" value="MFS_1"/>
    <property type="match status" value="1"/>
</dbReference>
<evidence type="ECO:0000256" key="6">
    <source>
        <dbReference type="SAM" id="Phobius"/>
    </source>
</evidence>